<evidence type="ECO:0000313" key="3">
    <source>
        <dbReference type="Proteomes" id="UP000220353"/>
    </source>
</evidence>
<proteinExistence type="predicted"/>
<reference evidence="2 3" key="1">
    <citation type="submission" date="2017-09" db="EMBL/GenBank/DDBJ databases">
        <title>Comparative genomics of rhizobia isolated from Phaseolus vulgaris in China.</title>
        <authorList>
            <person name="Tong W."/>
        </authorList>
    </citation>
    <scope>NUCLEOTIDE SEQUENCE [LARGE SCALE GENOMIC DNA]</scope>
    <source>
        <strain evidence="2 3">PCH1</strain>
    </source>
</reference>
<gene>
    <name evidence="2" type="ORF">CO661_12680</name>
</gene>
<evidence type="ECO:0008006" key="4">
    <source>
        <dbReference type="Google" id="ProtNLM"/>
    </source>
</evidence>
<dbReference type="Proteomes" id="UP000220353">
    <property type="component" value="Unassembled WGS sequence"/>
</dbReference>
<feature type="signal peptide" evidence="1">
    <location>
        <begin position="1"/>
        <end position="27"/>
    </location>
</feature>
<protein>
    <recommendedName>
        <fullName evidence="4">DUF2946 domain-containing protein</fullName>
    </recommendedName>
</protein>
<evidence type="ECO:0000313" key="2">
    <source>
        <dbReference type="EMBL" id="PDT47573.1"/>
    </source>
</evidence>
<keyword evidence="1" id="KW-0732">Signal</keyword>
<organism evidence="2 3">
    <name type="scientific">Rhizobium fredii</name>
    <name type="common">Sinorhizobium fredii</name>
    <dbReference type="NCBI Taxonomy" id="380"/>
    <lineage>
        <taxon>Bacteria</taxon>
        <taxon>Pseudomonadati</taxon>
        <taxon>Pseudomonadota</taxon>
        <taxon>Alphaproteobacteria</taxon>
        <taxon>Hyphomicrobiales</taxon>
        <taxon>Rhizobiaceae</taxon>
        <taxon>Sinorhizobium/Ensifer group</taxon>
        <taxon>Sinorhizobium</taxon>
    </lineage>
</organism>
<feature type="chain" id="PRO_5012043401" description="DUF2946 domain-containing protein" evidence="1">
    <location>
        <begin position="28"/>
        <end position="125"/>
    </location>
</feature>
<dbReference type="AlphaFoldDB" id="A0A2A6LY57"/>
<accession>A0A2A6LY57</accession>
<evidence type="ECO:0000256" key="1">
    <source>
        <dbReference type="SAM" id="SignalP"/>
    </source>
</evidence>
<dbReference type="EMBL" id="NWTC01000008">
    <property type="protein sequence ID" value="PDT47573.1"/>
    <property type="molecule type" value="Genomic_DNA"/>
</dbReference>
<sequence>MARRRIGSRQGLALVAVLMLVLQSVAAASAGPRPDLRQFDSVGNPLCITGTSHSDTEHGDDRDRPPDCCTPGCCMSSPLPAAPSGSATLVAPPPSSRTALASHCAFLVHKSKHNPGSARAPPLAA</sequence>
<comment type="caution">
    <text evidence="2">The sequence shown here is derived from an EMBL/GenBank/DDBJ whole genome shotgun (WGS) entry which is preliminary data.</text>
</comment>
<name>A0A2A6LY57_RHIFR</name>